<organism evidence="1 2">
    <name type="scientific">Helicobacter macacae MIT 99-5501</name>
    <dbReference type="NCBI Taxonomy" id="1357400"/>
    <lineage>
        <taxon>Bacteria</taxon>
        <taxon>Pseudomonadati</taxon>
        <taxon>Campylobacterota</taxon>
        <taxon>Epsilonproteobacteria</taxon>
        <taxon>Campylobacterales</taxon>
        <taxon>Helicobacteraceae</taxon>
        <taxon>Helicobacter</taxon>
    </lineage>
</organism>
<dbReference type="SUPFAM" id="SSF52540">
    <property type="entry name" value="P-loop containing nucleoside triphosphate hydrolases"/>
    <property type="match status" value="1"/>
</dbReference>
<dbReference type="eggNOG" id="COG2607">
    <property type="taxonomic scope" value="Bacteria"/>
</dbReference>
<keyword evidence="2" id="KW-1185">Reference proteome</keyword>
<proteinExistence type="predicted"/>
<dbReference type="PANTHER" id="PTHR42935">
    <property type="entry name" value="SLR0930 PROTEIN"/>
    <property type="match status" value="1"/>
</dbReference>
<dbReference type="PANTHER" id="PTHR42935:SF1">
    <property type="entry name" value="SLR0930 PROTEIN"/>
    <property type="match status" value="1"/>
</dbReference>
<sequence>MEFFLPNGFSFGEVDFEEAKAFALRRFEGVCYLHKIVDFDRVETLLGLDEQLGILRANTASFLSGKDALNVLAWGARGCGKSSCVKRVLGEFLGIWETKTTKSLDNTKTPTTTKTTKISHSTPSQSTTLRVIELDSKDILLLPLLFDTLRTKPYKFIIFCDDLSFRIGQSEYKSIKSVLEGSLERRAKNILLYATSNIRKLIENAGADHSPEHSIVQEELSFSDRFGLQIGFYDFGTSEYLACVEEYLANINGAKKLDLRAQQLDEASKIARQKALNFAAKMGSKNARIAKDFALLVANGVEKIDKI</sequence>
<dbReference type="AlphaFoldDB" id="V8C6R1"/>
<evidence type="ECO:0000313" key="1">
    <source>
        <dbReference type="EMBL" id="ETD22720.1"/>
    </source>
</evidence>
<dbReference type="STRING" id="1357400.HMPREF2086_01519"/>
<comment type="caution">
    <text evidence="1">The sequence shown here is derived from an EMBL/GenBank/DDBJ whole genome shotgun (WGS) entry which is preliminary data.</text>
</comment>
<dbReference type="InterPro" id="IPR008533">
    <property type="entry name" value="DUF815"/>
</dbReference>
<dbReference type="HOGENOM" id="CLU_039512_0_0_7"/>
<protein>
    <recommendedName>
        <fullName evidence="3">AAA+ ATPase domain-containing protein</fullName>
    </recommendedName>
</protein>
<name>V8C6R1_9HELI</name>
<gene>
    <name evidence="1" type="ORF">HMPREF2086_01519</name>
</gene>
<dbReference type="PATRIC" id="fig|1357400.3.peg.2043"/>
<dbReference type="Proteomes" id="UP000018731">
    <property type="component" value="Unassembled WGS sequence"/>
</dbReference>
<dbReference type="InterPro" id="IPR027417">
    <property type="entry name" value="P-loop_NTPase"/>
</dbReference>
<reference evidence="1 2" key="1">
    <citation type="journal article" date="2014" name="Genome Announc.">
        <title>Draft genome sequences of six enterohepatic helicobacter species isolated from humans and one from rhesus macaques.</title>
        <authorList>
            <person name="Shen Z."/>
            <person name="Sheh A."/>
            <person name="Young S.K."/>
            <person name="Abouelliel A."/>
            <person name="Ward D.V."/>
            <person name="Earl A.M."/>
            <person name="Fox J.G."/>
        </authorList>
    </citation>
    <scope>NUCLEOTIDE SEQUENCE [LARGE SCALE GENOMIC DNA]</scope>
    <source>
        <strain evidence="1 2">MIT 99-5501</strain>
    </source>
</reference>
<dbReference type="EMBL" id="AZJI01000007">
    <property type="protein sequence ID" value="ETD22720.1"/>
    <property type="molecule type" value="Genomic_DNA"/>
</dbReference>
<dbReference type="Pfam" id="PF05673">
    <property type="entry name" value="DUF815"/>
    <property type="match status" value="2"/>
</dbReference>
<accession>V8C6R1</accession>
<evidence type="ECO:0000313" key="2">
    <source>
        <dbReference type="Proteomes" id="UP000018731"/>
    </source>
</evidence>
<dbReference type="RefSeq" id="WP_023928254.1">
    <property type="nucleotide sequence ID" value="NZ_KI669455.1"/>
</dbReference>
<evidence type="ECO:0008006" key="3">
    <source>
        <dbReference type="Google" id="ProtNLM"/>
    </source>
</evidence>